<dbReference type="Pfam" id="PF00903">
    <property type="entry name" value="Glyoxalase"/>
    <property type="match status" value="1"/>
</dbReference>
<evidence type="ECO:0000313" key="2">
    <source>
        <dbReference type="EMBL" id="CBH51821.1"/>
    </source>
</evidence>
<dbReference type="InterPro" id="IPR004360">
    <property type="entry name" value="Glyas_Fos-R_dOase_dom"/>
</dbReference>
<dbReference type="PROSITE" id="PS51819">
    <property type="entry name" value="VOC"/>
    <property type="match status" value="1"/>
</dbReference>
<gene>
    <name evidence="2" type="primary">blmA</name>
</gene>
<accession>D8L9Y7</accession>
<reference evidence="2" key="1">
    <citation type="submission" date="2009-11" db="EMBL/GenBank/DDBJ databases">
        <authorList>
            <person name="Abril C.C.E."/>
        </authorList>
    </citation>
    <scope>NUCLEOTIDE SEQUENCE</scope>
    <source>
        <strain evidence="2">IMD 523</strain>
    </source>
</reference>
<proteinExistence type="predicted"/>
<organism evidence="2">
    <name type="scientific">Campylobacter fetus subsp. fetus</name>
    <dbReference type="NCBI Taxonomy" id="32019"/>
    <lineage>
        <taxon>Bacteria</taxon>
        <taxon>Pseudomonadati</taxon>
        <taxon>Campylobacterota</taxon>
        <taxon>Epsilonproteobacteria</taxon>
        <taxon>Campylobacterales</taxon>
        <taxon>Campylobacteraceae</taxon>
        <taxon>Campylobacter</taxon>
    </lineage>
</organism>
<reference evidence="2" key="2">
    <citation type="journal article" date="2010" name="Antimicrob. Agents Chemother.">
        <title>Two novel antibiotic resistance genes, tet(44) and ant(6)-Ib, are located within a transferable pathogenicity island in Campylobacter fetus subsp. fetus.</title>
        <authorList>
            <person name="Abril C.E."/>
            <person name="Brodard I."/>
            <person name="Perreten V."/>
        </authorList>
    </citation>
    <scope>NUCLEOTIDE SEQUENCE</scope>
    <source>
        <strain evidence="2">IMD 523</strain>
    </source>
</reference>
<protein>
    <submittedName>
        <fullName evidence="2">Putative glyoxalase/Bleomycin resistance protein</fullName>
    </submittedName>
</protein>
<sequence length="269" mass="31038">MAKRKNNDDLYGRFDLFSMADAHPEYFGNDSLGLIIEKAADIDRQVDELQINLLTADPAEEVANENIKQIEPLKQFNNIFTDLKLDQVIELGGEKDRFSKNVEAIKLTNEIYPKLDLGKKGEIELNITKEQQLAIASFSGCSVVYSRKEDIKYMKNYDNYFLPVDNMEEAKRYYEEILGLKKKFDFSDKGMVAYNIGNEEPAIILKDKNKFENLKPTIWFEVEDVAIFYKEMLNNDIKFLSEPFKIGTGNAVEFEDPFGNRLGVTDYIK</sequence>
<dbReference type="SUPFAM" id="SSF54593">
    <property type="entry name" value="Glyoxalase/Bleomycin resistance protein/Dihydroxybiphenyl dioxygenase"/>
    <property type="match status" value="1"/>
</dbReference>
<dbReference type="Gene3D" id="3.10.180.10">
    <property type="entry name" value="2,3-Dihydroxybiphenyl 1,2-Dioxygenase, domain 1"/>
    <property type="match status" value="1"/>
</dbReference>
<dbReference type="EMBL" id="FN594949">
    <property type="protein sequence ID" value="CBH51821.1"/>
    <property type="molecule type" value="Genomic_DNA"/>
</dbReference>
<feature type="domain" description="VOC" evidence="1">
    <location>
        <begin position="156"/>
        <end position="267"/>
    </location>
</feature>
<dbReference type="AlphaFoldDB" id="D8L9Y7"/>
<name>D8L9Y7_CAMFE</name>
<dbReference type="InterPro" id="IPR029068">
    <property type="entry name" value="Glyas_Bleomycin-R_OHBP_Dase"/>
</dbReference>
<dbReference type="InterPro" id="IPR037523">
    <property type="entry name" value="VOC_core"/>
</dbReference>
<evidence type="ECO:0000259" key="1">
    <source>
        <dbReference type="PROSITE" id="PS51819"/>
    </source>
</evidence>